<dbReference type="Proteomes" id="UP000282613">
    <property type="component" value="Unassembled WGS sequence"/>
</dbReference>
<dbReference type="PANTHER" id="PTHR37984:SF5">
    <property type="entry name" value="PROTEIN NYNRIN-LIKE"/>
    <property type="match status" value="1"/>
</dbReference>
<dbReference type="SUPFAM" id="SSF53098">
    <property type="entry name" value="Ribonuclease H-like"/>
    <property type="match status" value="1"/>
</dbReference>
<keyword evidence="3" id="KW-1185">Reference proteome</keyword>
<dbReference type="InterPro" id="IPR001584">
    <property type="entry name" value="Integrase_cat-core"/>
</dbReference>
<sequence length="135" mass="15305">MQRMRQRYLDFYQISTTCSSFKKPHATAVTPLQPIPEGFPNERVDTDIVGLLPLAKRGNRYVMIMAVYFTKVAEVESMKSEDSETVASPFLDCWLCQHAVPESDHSNQGPSFKILLFTDIRKRKDAYDASTPAGQ</sequence>
<dbReference type="PROSITE" id="PS50994">
    <property type="entry name" value="INTEGRASE"/>
    <property type="match status" value="1"/>
</dbReference>
<name>A0A0R3WFH3_TAEAS</name>
<reference evidence="4" key="1">
    <citation type="submission" date="2017-02" db="UniProtKB">
        <authorList>
            <consortium name="WormBaseParasite"/>
        </authorList>
    </citation>
    <scope>IDENTIFICATION</scope>
</reference>
<dbReference type="AlphaFoldDB" id="A0A0R3WFH3"/>
<evidence type="ECO:0000313" key="4">
    <source>
        <dbReference type="WBParaSite" id="TASK_0000961601-mRNA-1"/>
    </source>
</evidence>
<protein>
    <submittedName>
        <fullName evidence="4">Integrase catalytic domain-containing protein</fullName>
    </submittedName>
</protein>
<dbReference type="InterPro" id="IPR036397">
    <property type="entry name" value="RNaseH_sf"/>
</dbReference>
<gene>
    <name evidence="2" type="ORF">TASK_LOCUS9617</name>
</gene>
<dbReference type="STRING" id="60517.A0A0R3WFH3"/>
<dbReference type="PANTHER" id="PTHR37984">
    <property type="entry name" value="PROTEIN CBG26694"/>
    <property type="match status" value="1"/>
</dbReference>
<dbReference type="OrthoDB" id="10047254at2759"/>
<dbReference type="GO" id="GO:0003676">
    <property type="term" value="F:nucleic acid binding"/>
    <property type="evidence" value="ECO:0007669"/>
    <property type="project" value="InterPro"/>
</dbReference>
<evidence type="ECO:0000313" key="3">
    <source>
        <dbReference type="Proteomes" id="UP000282613"/>
    </source>
</evidence>
<evidence type="ECO:0000313" key="2">
    <source>
        <dbReference type="EMBL" id="VDK44388.1"/>
    </source>
</evidence>
<organism evidence="4">
    <name type="scientific">Taenia asiatica</name>
    <name type="common">Asian tapeworm</name>
    <dbReference type="NCBI Taxonomy" id="60517"/>
    <lineage>
        <taxon>Eukaryota</taxon>
        <taxon>Metazoa</taxon>
        <taxon>Spiralia</taxon>
        <taxon>Lophotrochozoa</taxon>
        <taxon>Platyhelminthes</taxon>
        <taxon>Cestoda</taxon>
        <taxon>Eucestoda</taxon>
        <taxon>Cyclophyllidea</taxon>
        <taxon>Taeniidae</taxon>
        <taxon>Taenia</taxon>
    </lineage>
</organism>
<dbReference type="Gene3D" id="3.30.420.10">
    <property type="entry name" value="Ribonuclease H-like superfamily/Ribonuclease H"/>
    <property type="match status" value="1"/>
</dbReference>
<dbReference type="WBParaSite" id="TASK_0000961601-mRNA-1">
    <property type="protein sequence ID" value="TASK_0000961601-mRNA-1"/>
    <property type="gene ID" value="TASK_0000961601"/>
</dbReference>
<dbReference type="EMBL" id="UYRS01019287">
    <property type="protein sequence ID" value="VDK44388.1"/>
    <property type="molecule type" value="Genomic_DNA"/>
</dbReference>
<proteinExistence type="predicted"/>
<feature type="domain" description="Integrase catalytic" evidence="1">
    <location>
        <begin position="30"/>
        <end position="135"/>
    </location>
</feature>
<dbReference type="InterPro" id="IPR050951">
    <property type="entry name" value="Retrovirus_Pol_polyprotein"/>
</dbReference>
<evidence type="ECO:0000259" key="1">
    <source>
        <dbReference type="PROSITE" id="PS50994"/>
    </source>
</evidence>
<dbReference type="GO" id="GO:0015074">
    <property type="term" value="P:DNA integration"/>
    <property type="evidence" value="ECO:0007669"/>
    <property type="project" value="InterPro"/>
</dbReference>
<dbReference type="InterPro" id="IPR012337">
    <property type="entry name" value="RNaseH-like_sf"/>
</dbReference>
<accession>A0A0R3WFH3</accession>
<reference evidence="2 3" key="2">
    <citation type="submission" date="2018-11" db="EMBL/GenBank/DDBJ databases">
        <authorList>
            <consortium name="Pathogen Informatics"/>
        </authorList>
    </citation>
    <scope>NUCLEOTIDE SEQUENCE [LARGE SCALE GENOMIC DNA]</scope>
</reference>